<dbReference type="RefSeq" id="WP_188821933.1">
    <property type="nucleotide sequence ID" value="NZ_BMLK01000020.1"/>
</dbReference>
<dbReference type="Proteomes" id="UP000605099">
    <property type="component" value="Unassembled WGS sequence"/>
</dbReference>
<dbReference type="InterPro" id="IPR017850">
    <property type="entry name" value="Alkaline_phosphatase_core_sf"/>
</dbReference>
<gene>
    <name evidence="1" type="ORF">GCM10011349_36500</name>
</gene>
<proteinExistence type="predicted"/>
<name>A0ABQ2JUF2_9SPHN</name>
<comment type="caution">
    <text evidence="1">The sequence shown here is derived from an EMBL/GenBank/DDBJ whole genome shotgun (WGS) entry which is preliminary data.</text>
</comment>
<dbReference type="Gene3D" id="3.40.720.10">
    <property type="entry name" value="Alkaline Phosphatase, subunit A"/>
    <property type="match status" value="1"/>
</dbReference>
<dbReference type="InterPro" id="IPR002591">
    <property type="entry name" value="Phosphodiest/P_Trfase"/>
</dbReference>
<accession>A0ABQ2JUF2</accession>
<organism evidence="1 2">
    <name type="scientific">Novosphingobium indicum</name>
    <dbReference type="NCBI Taxonomy" id="462949"/>
    <lineage>
        <taxon>Bacteria</taxon>
        <taxon>Pseudomonadati</taxon>
        <taxon>Pseudomonadota</taxon>
        <taxon>Alphaproteobacteria</taxon>
        <taxon>Sphingomonadales</taxon>
        <taxon>Sphingomonadaceae</taxon>
        <taxon>Novosphingobium</taxon>
    </lineage>
</organism>
<dbReference type="SUPFAM" id="SSF53649">
    <property type="entry name" value="Alkaline phosphatase-like"/>
    <property type="match status" value="1"/>
</dbReference>
<dbReference type="Pfam" id="PF01663">
    <property type="entry name" value="Phosphodiest"/>
    <property type="match status" value="1"/>
</dbReference>
<dbReference type="EMBL" id="BMLK01000020">
    <property type="protein sequence ID" value="GGN57692.1"/>
    <property type="molecule type" value="Genomic_DNA"/>
</dbReference>
<evidence type="ECO:0000313" key="1">
    <source>
        <dbReference type="EMBL" id="GGN57692.1"/>
    </source>
</evidence>
<keyword evidence="2" id="KW-1185">Reference proteome</keyword>
<reference evidence="2" key="1">
    <citation type="journal article" date="2019" name="Int. J. Syst. Evol. Microbiol.">
        <title>The Global Catalogue of Microorganisms (GCM) 10K type strain sequencing project: providing services to taxonomists for standard genome sequencing and annotation.</title>
        <authorList>
            <consortium name="The Broad Institute Genomics Platform"/>
            <consortium name="The Broad Institute Genome Sequencing Center for Infectious Disease"/>
            <person name="Wu L."/>
            <person name="Ma J."/>
        </authorList>
    </citation>
    <scope>NUCLEOTIDE SEQUENCE [LARGE SCALE GENOMIC DNA]</scope>
    <source>
        <strain evidence="2">CGMCC 1.6784</strain>
    </source>
</reference>
<sequence length="442" mass="49582">MTVLSLEMNELNFHYIEKFIEEGKLPNFGALLAKCQLTRTIAEKAYPDLEPWIQWPTVYSGKTYAEHGIFRLGDIVSRDYPQIWEALEQEGLRVGAISPMNAANRCENPCFFLPDPWTNTDITADDATKKLWKLVASIVNSNASNDLGFAAVGKQLAPLAMRYVNAASTARYTRVLLKALRYKWAKAAFLDVLLFDLAMKLKERERPDYMSLFLNAGAHIQHHHTYDSSVYSGEMANPEWYSKAAANDEDPLLFIYEVYDDIIGECMRRSDLRVLITTGLSQTPNPREHYQYRMVEFDAFLGKLGVTGAKVLPRMSRDFLLEFEDRVDAEAAIAKLTATSVGNSDTPLIRIEDRGLTLFCQVCYFGRPEGLKAVQFDGRSFDASDDLVLVSIENAIHQTTGYHVDMNVPKGAGDDEISLTEVFNRLKNAALAESGALTKLAG</sequence>
<protein>
    <submittedName>
        <fullName evidence="1">Uncharacterized protein</fullName>
    </submittedName>
</protein>
<evidence type="ECO:0000313" key="2">
    <source>
        <dbReference type="Proteomes" id="UP000605099"/>
    </source>
</evidence>